<name>A0A6B8MEB2_9HYPH</name>
<dbReference type="KEGG" id="mpar:F7D14_21050"/>
<proteinExistence type="predicted"/>
<dbReference type="GeneID" id="42570956"/>
<evidence type="ECO:0000313" key="1">
    <source>
        <dbReference type="EMBL" id="QGN00073.1"/>
    </source>
</evidence>
<protein>
    <submittedName>
        <fullName evidence="1">Uncharacterized protein</fullName>
    </submittedName>
</protein>
<keyword evidence="2" id="KW-1185">Reference proteome</keyword>
<accession>A0A6B8MEB2</accession>
<organism evidence="1 2">
    <name type="scientific">Methylocystis parvus</name>
    <dbReference type="NCBI Taxonomy" id="134"/>
    <lineage>
        <taxon>Bacteria</taxon>
        <taxon>Pseudomonadati</taxon>
        <taxon>Pseudomonadota</taxon>
        <taxon>Alphaproteobacteria</taxon>
        <taxon>Hyphomicrobiales</taxon>
        <taxon>Methylocystaceae</taxon>
        <taxon>Methylocystis</taxon>
    </lineage>
</organism>
<dbReference type="AlphaFoldDB" id="A0A6B8MEB2"/>
<reference evidence="1 2" key="1">
    <citation type="submission" date="2019-09" db="EMBL/GenBank/DDBJ databases">
        <title>Isolation and complete genome sequencing of Methylocystis species.</title>
        <authorList>
            <person name="Rumah B.L."/>
            <person name="Stead C.E."/>
            <person name="Stevens B.C."/>
            <person name="Minton N.P."/>
            <person name="Grosse-Honebrink A."/>
            <person name="Zhang Y."/>
        </authorList>
    </citation>
    <scope>NUCLEOTIDE SEQUENCE [LARGE SCALE GENOMIC DNA]</scope>
    <source>
        <strain evidence="1 2">BRCS2</strain>
        <plasmid evidence="1 2">unnamed2</plasmid>
    </source>
</reference>
<gene>
    <name evidence="1" type="ORF">F7D14_21050</name>
</gene>
<keyword evidence="1" id="KW-0614">Plasmid</keyword>
<sequence>MRDALEVRGDVFQHLALVDADPSEFASAAGRADAGRVVDDRLEREMVERPKRARRKTASCIFSFSISSVLA</sequence>
<dbReference type="EMBL" id="CP044333">
    <property type="protein sequence ID" value="QGN00073.1"/>
    <property type="molecule type" value="Genomic_DNA"/>
</dbReference>
<dbReference type="Proteomes" id="UP000422569">
    <property type="component" value="Plasmid unnamed2"/>
</dbReference>
<evidence type="ECO:0000313" key="2">
    <source>
        <dbReference type="Proteomes" id="UP000422569"/>
    </source>
</evidence>
<geneLocation type="plasmid" evidence="1">
    <name>unnamed2</name>
</geneLocation>
<dbReference type="RefSeq" id="WP_016921327.1">
    <property type="nucleotide sequence ID" value="NZ_CP044333.1"/>
</dbReference>